<proteinExistence type="predicted"/>
<evidence type="ECO:0000256" key="1">
    <source>
        <dbReference type="ARBA" id="ARBA00022737"/>
    </source>
</evidence>
<keyword evidence="5" id="KW-1185">Reference proteome</keyword>
<organism evidence="4 5">
    <name type="scientific">Aspergillus calidoustus</name>
    <dbReference type="NCBI Taxonomy" id="454130"/>
    <lineage>
        <taxon>Eukaryota</taxon>
        <taxon>Fungi</taxon>
        <taxon>Dikarya</taxon>
        <taxon>Ascomycota</taxon>
        <taxon>Pezizomycotina</taxon>
        <taxon>Eurotiomycetes</taxon>
        <taxon>Eurotiomycetidae</taxon>
        <taxon>Eurotiales</taxon>
        <taxon>Aspergillaceae</taxon>
        <taxon>Aspergillus</taxon>
        <taxon>Aspergillus subgen. Nidulantes</taxon>
    </lineage>
</organism>
<feature type="repeat" description="ANK" evidence="3">
    <location>
        <begin position="359"/>
        <end position="391"/>
    </location>
</feature>
<keyword evidence="1" id="KW-0677">Repeat</keyword>
<dbReference type="PROSITE" id="PS50297">
    <property type="entry name" value="ANK_REP_REGION"/>
    <property type="match status" value="4"/>
</dbReference>
<evidence type="ECO:0000313" key="4">
    <source>
        <dbReference type="EMBL" id="CEL07733.1"/>
    </source>
</evidence>
<keyword evidence="2 3" id="KW-0040">ANK repeat</keyword>
<feature type="repeat" description="ANK" evidence="3">
    <location>
        <begin position="246"/>
        <end position="278"/>
    </location>
</feature>
<dbReference type="PANTHER" id="PTHR24198:SF165">
    <property type="entry name" value="ANKYRIN REPEAT-CONTAINING PROTEIN-RELATED"/>
    <property type="match status" value="1"/>
</dbReference>
<protein>
    <submittedName>
        <fullName evidence="4">Uncharacterized protein</fullName>
    </submittedName>
</protein>
<dbReference type="Gene3D" id="1.25.40.20">
    <property type="entry name" value="Ankyrin repeat-containing domain"/>
    <property type="match status" value="3"/>
</dbReference>
<dbReference type="InterPro" id="IPR002110">
    <property type="entry name" value="Ankyrin_rpt"/>
</dbReference>
<dbReference type="PROSITE" id="PS50088">
    <property type="entry name" value="ANK_REPEAT"/>
    <property type="match status" value="5"/>
</dbReference>
<evidence type="ECO:0000256" key="3">
    <source>
        <dbReference type="PROSITE-ProRule" id="PRU00023"/>
    </source>
</evidence>
<dbReference type="Pfam" id="PF00023">
    <property type="entry name" value="Ank"/>
    <property type="match status" value="2"/>
</dbReference>
<feature type="repeat" description="ANK" evidence="3">
    <location>
        <begin position="284"/>
        <end position="316"/>
    </location>
</feature>
<dbReference type="SMART" id="SM00248">
    <property type="entry name" value="ANK"/>
    <property type="match status" value="12"/>
</dbReference>
<gene>
    <name evidence="4" type="ORF">ASPCAL10888</name>
</gene>
<feature type="repeat" description="ANK" evidence="3">
    <location>
        <begin position="526"/>
        <end position="558"/>
    </location>
</feature>
<accession>A0A0U4ZD15</accession>
<evidence type="ECO:0000256" key="2">
    <source>
        <dbReference type="ARBA" id="ARBA00023043"/>
    </source>
</evidence>
<feature type="repeat" description="ANK" evidence="3">
    <location>
        <begin position="662"/>
        <end position="694"/>
    </location>
</feature>
<reference evidence="5" key="1">
    <citation type="journal article" date="2016" name="Genome Announc.">
        <title>Draft genome sequences of fungus Aspergillus calidoustus.</title>
        <authorList>
            <person name="Horn F."/>
            <person name="Linde J."/>
            <person name="Mattern D.J."/>
            <person name="Walther G."/>
            <person name="Guthke R."/>
            <person name="Scherlach K."/>
            <person name="Martin K."/>
            <person name="Brakhage A.A."/>
            <person name="Petzke L."/>
            <person name="Valiante V."/>
        </authorList>
    </citation>
    <scope>NUCLEOTIDE SEQUENCE [LARGE SCALE GENOMIC DNA]</scope>
    <source>
        <strain evidence="5">SF006504</strain>
    </source>
</reference>
<dbReference type="EMBL" id="CDMC01000010">
    <property type="protein sequence ID" value="CEL07733.1"/>
    <property type="molecule type" value="Genomic_DNA"/>
</dbReference>
<dbReference type="AlphaFoldDB" id="A0A0U4ZD15"/>
<dbReference type="SUPFAM" id="SSF48403">
    <property type="entry name" value="Ankyrin repeat"/>
    <property type="match status" value="3"/>
</dbReference>
<sequence length="775" mass="85154">MCCLNYINATVPRLSSRQQELPQAKSAEAIALRRKTSTAFPFLEYAAAFILEHADDSAAEGISQHEFVINFPRRSWIHVNNLFEKHQIRRYTDAAPLMYIYADRGLPSLVHVAVQQGLPISSPDERYSCSITAALQRDNLRVVKAFLSAENDHPQLEDRLRSLFKPRRLPRGDPSVQVLSSLLKNCRVDIVRALLEARVLDVNTTFVSAFPIHHSLLTYAIENKSLGCVKMLLDYGADVNTPLFGNYLSPLYRATEGRDLQIINWLIDAGADVNHLNSDPSPSFDETPLEVAITHGNQAIIEVLLAAGADVELTYGSEPKYPLLDAVRKEREIPVELLLSAGANPNGVVTNNDSREAIRQELPLHAAILRDNSKIVGLLLKHGADPNAMYPKEYKSIPHFEYSDPKLEPNDKVAKHSPLYIAMACCGNEVLSCLVDAGATLNPYDSSNPMQVQSLVFYAFMEDRIEFIKWLLQADISGFRHKALSPLHSAIIDNEIGDVESILRLIGDLTSTVGNEKWFLALDDSTWGSPLAHAARLGRTDIVKALMQHGAGVNDPSPAKTNPPLAAAIDGVCVPETLELLVESGAQVGLTLGIWNSLFSKLPDAHGADRPLIEKVLTKARVSEPIHALLISAISDCMVQCRQELIKLLVNKGADIHGVDSFGRTCLHWAALVGDVWTTGLLLGLGARQDVRDKLGNTALLLAYRGVSDDEESDHNQANIISLLLEHGADTSVENRLGHRCLDLVPSGAETCRRLLSEATTSAADRVYYGFVDDI</sequence>
<name>A0A0U4ZD15_ASPCI</name>
<evidence type="ECO:0000313" key="5">
    <source>
        <dbReference type="Proteomes" id="UP000054771"/>
    </source>
</evidence>
<dbReference type="InterPro" id="IPR036770">
    <property type="entry name" value="Ankyrin_rpt-contain_sf"/>
</dbReference>
<dbReference type="Proteomes" id="UP000054771">
    <property type="component" value="Unassembled WGS sequence"/>
</dbReference>
<dbReference type="STRING" id="454130.A0A0U4ZD15"/>
<dbReference type="Pfam" id="PF12796">
    <property type="entry name" value="Ank_2"/>
    <property type="match status" value="2"/>
</dbReference>
<dbReference type="OrthoDB" id="5337793at2759"/>
<dbReference type="PANTHER" id="PTHR24198">
    <property type="entry name" value="ANKYRIN REPEAT AND PROTEIN KINASE DOMAIN-CONTAINING PROTEIN"/>
    <property type="match status" value="1"/>
</dbReference>